<keyword evidence="2" id="KW-1185">Reference proteome</keyword>
<sequence length="44" mass="5299">MALHIVEAVHPTHQLLVYYLFDLRFLLISKCTSHEYIIRYPLKI</sequence>
<dbReference type="Proteomes" id="UP000032142">
    <property type="component" value="Unassembled WGS sequence"/>
</dbReference>
<dbReference type="AlphaFoldDB" id="A0A0B0P4H0"/>
<reference evidence="2" key="1">
    <citation type="submission" date="2014-09" db="EMBL/GenBank/DDBJ databases">
        <authorList>
            <person name="Mudge J."/>
            <person name="Ramaraj T."/>
            <person name="Lindquist I.E."/>
            <person name="Bharti A.K."/>
            <person name="Sundararajan A."/>
            <person name="Cameron C.T."/>
            <person name="Woodward J.E."/>
            <person name="May G.D."/>
            <person name="Brubaker C."/>
            <person name="Broadhvest J."/>
            <person name="Wilkins T.A."/>
        </authorList>
    </citation>
    <scope>NUCLEOTIDE SEQUENCE</scope>
    <source>
        <strain evidence="2">cv. AKA8401</strain>
    </source>
</reference>
<name>A0A0B0P4H0_GOSAR</name>
<protein>
    <submittedName>
        <fullName evidence="1">Uncharacterized protein</fullName>
    </submittedName>
</protein>
<evidence type="ECO:0000313" key="1">
    <source>
        <dbReference type="EMBL" id="KHG19935.1"/>
    </source>
</evidence>
<gene>
    <name evidence="1" type="ORF">F383_25612</name>
</gene>
<accession>A0A0B0P4H0</accession>
<organism evidence="1 2">
    <name type="scientific">Gossypium arboreum</name>
    <name type="common">Tree cotton</name>
    <name type="synonym">Gossypium nanking</name>
    <dbReference type="NCBI Taxonomy" id="29729"/>
    <lineage>
        <taxon>Eukaryota</taxon>
        <taxon>Viridiplantae</taxon>
        <taxon>Streptophyta</taxon>
        <taxon>Embryophyta</taxon>
        <taxon>Tracheophyta</taxon>
        <taxon>Spermatophyta</taxon>
        <taxon>Magnoliopsida</taxon>
        <taxon>eudicotyledons</taxon>
        <taxon>Gunneridae</taxon>
        <taxon>Pentapetalae</taxon>
        <taxon>rosids</taxon>
        <taxon>malvids</taxon>
        <taxon>Malvales</taxon>
        <taxon>Malvaceae</taxon>
        <taxon>Malvoideae</taxon>
        <taxon>Gossypium</taxon>
    </lineage>
</organism>
<evidence type="ECO:0000313" key="2">
    <source>
        <dbReference type="Proteomes" id="UP000032142"/>
    </source>
</evidence>
<proteinExistence type="predicted"/>
<dbReference type="EMBL" id="KN414377">
    <property type="protein sequence ID" value="KHG19935.1"/>
    <property type="molecule type" value="Genomic_DNA"/>
</dbReference>